<dbReference type="GO" id="GO:0036222">
    <property type="term" value="F:XTP diphosphatase activity"/>
    <property type="evidence" value="ECO:0007669"/>
    <property type="project" value="UniProtKB-UniRule"/>
</dbReference>
<comment type="function">
    <text evidence="10">Pyrophosphatase that catalyzes the hydrolysis of nucleoside triphosphates to their monophosphate derivatives, with a high preference for the non-canonical purine nucleotides XTP (xanthosine triphosphate), dITP (deoxyinosine triphosphate) and ITP. Seems to function as a house-cleaning enzyme that removes non-canonical purine nucleotides from the nucleotide pool, thus preventing their incorporation into DNA/RNA and avoiding chromosomal lesions.</text>
</comment>
<dbReference type="InterPro" id="IPR029001">
    <property type="entry name" value="ITPase-like_fam"/>
</dbReference>
<dbReference type="GO" id="GO:0035870">
    <property type="term" value="F:dITP diphosphatase activity"/>
    <property type="evidence" value="ECO:0007669"/>
    <property type="project" value="UniProtKB-UniRule"/>
</dbReference>
<dbReference type="CDD" id="cd00515">
    <property type="entry name" value="HAM1"/>
    <property type="match status" value="1"/>
</dbReference>
<dbReference type="PANTHER" id="PTHR11067">
    <property type="entry name" value="INOSINE TRIPHOSPHATE PYROPHOSPHATASE/HAM1 PROTEIN"/>
    <property type="match status" value="1"/>
</dbReference>
<dbReference type="EMBL" id="QZAA01000085">
    <property type="protein sequence ID" value="RQD77111.1"/>
    <property type="molecule type" value="Genomic_DNA"/>
</dbReference>
<feature type="binding site" evidence="10">
    <location>
        <begin position="8"/>
        <end position="13"/>
    </location>
    <ligand>
        <name>substrate</name>
    </ligand>
</feature>
<evidence type="ECO:0000256" key="2">
    <source>
        <dbReference type="ARBA" id="ARBA00011738"/>
    </source>
</evidence>
<reference evidence="12 13" key="1">
    <citation type="submission" date="2018-08" db="EMBL/GenBank/DDBJ databases">
        <title>The metabolism and importance of syntrophic acetate oxidation coupled to methane or sulfide production in haloalkaline environments.</title>
        <authorList>
            <person name="Timmers P.H.A."/>
            <person name="Vavourakis C.D."/>
            <person name="Sorokin D.Y."/>
            <person name="Sinninghe Damste J.S."/>
            <person name="Muyzer G."/>
            <person name="Stams A.J.M."/>
            <person name="Plugge C.M."/>
        </authorList>
    </citation>
    <scope>NUCLEOTIDE SEQUENCE [LARGE SCALE GENOMIC DNA]</scope>
    <source>
        <strain evidence="12">MSAO_Bac1</strain>
    </source>
</reference>
<dbReference type="GO" id="GO:0046872">
    <property type="term" value="F:metal ion binding"/>
    <property type="evidence" value="ECO:0007669"/>
    <property type="project" value="UniProtKB-KW"/>
</dbReference>
<evidence type="ECO:0000256" key="7">
    <source>
        <dbReference type="ARBA" id="ARBA00023080"/>
    </source>
</evidence>
<comment type="cofactor">
    <cofactor evidence="10">
        <name>Mg(2+)</name>
        <dbReference type="ChEBI" id="CHEBI:18420"/>
    </cofactor>
    <text evidence="10">Binds 1 Mg(2+) ion per subunit.</text>
</comment>
<feature type="active site" description="Proton acceptor" evidence="10">
    <location>
        <position position="70"/>
    </location>
</feature>
<dbReference type="GO" id="GO:0005829">
    <property type="term" value="C:cytosol"/>
    <property type="evidence" value="ECO:0007669"/>
    <property type="project" value="TreeGrafter"/>
</dbReference>
<dbReference type="NCBIfam" id="TIGR00042">
    <property type="entry name" value="RdgB/HAM1 family non-canonical purine NTP pyrophosphatase"/>
    <property type="match status" value="1"/>
</dbReference>
<comment type="catalytic activity">
    <reaction evidence="9 10">
        <text>XTP + H2O = XMP + diphosphate + H(+)</text>
        <dbReference type="Rhea" id="RHEA:28610"/>
        <dbReference type="ChEBI" id="CHEBI:15377"/>
        <dbReference type="ChEBI" id="CHEBI:15378"/>
        <dbReference type="ChEBI" id="CHEBI:33019"/>
        <dbReference type="ChEBI" id="CHEBI:57464"/>
        <dbReference type="ChEBI" id="CHEBI:61314"/>
        <dbReference type="EC" id="3.6.1.66"/>
    </reaction>
</comment>
<dbReference type="NCBIfam" id="NF011397">
    <property type="entry name" value="PRK14822.1"/>
    <property type="match status" value="1"/>
</dbReference>
<feature type="binding site" evidence="10">
    <location>
        <begin position="181"/>
        <end position="182"/>
    </location>
    <ligand>
        <name>substrate</name>
    </ligand>
</feature>
<proteinExistence type="inferred from homology"/>
<evidence type="ECO:0000256" key="11">
    <source>
        <dbReference type="RuleBase" id="RU003781"/>
    </source>
</evidence>
<comment type="catalytic activity">
    <reaction evidence="10">
        <text>ITP + H2O = IMP + diphosphate + H(+)</text>
        <dbReference type="Rhea" id="RHEA:29399"/>
        <dbReference type="ChEBI" id="CHEBI:15377"/>
        <dbReference type="ChEBI" id="CHEBI:15378"/>
        <dbReference type="ChEBI" id="CHEBI:33019"/>
        <dbReference type="ChEBI" id="CHEBI:58053"/>
        <dbReference type="ChEBI" id="CHEBI:61402"/>
        <dbReference type="EC" id="3.6.1.66"/>
    </reaction>
</comment>
<evidence type="ECO:0000256" key="3">
    <source>
        <dbReference type="ARBA" id="ARBA00022723"/>
    </source>
</evidence>
<dbReference type="InterPro" id="IPR020922">
    <property type="entry name" value="dITP/XTP_pyrophosphatase"/>
</dbReference>
<evidence type="ECO:0000256" key="4">
    <source>
        <dbReference type="ARBA" id="ARBA00022741"/>
    </source>
</evidence>
<comment type="subunit">
    <text evidence="2 10">Homodimer.</text>
</comment>
<name>A0A424YGH5_9FIRM</name>
<keyword evidence="7 10" id="KW-0546">Nucleotide metabolism</keyword>
<evidence type="ECO:0000256" key="9">
    <source>
        <dbReference type="ARBA" id="ARBA00052017"/>
    </source>
</evidence>
<feature type="binding site" evidence="10">
    <location>
        <begin position="153"/>
        <end position="156"/>
    </location>
    <ligand>
        <name>substrate</name>
    </ligand>
</feature>
<comment type="caution">
    <text evidence="12">The sequence shown here is derived from an EMBL/GenBank/DDBJ whole genome shotgun (WGS) entry which is preliminary data.</text>
</comment>
<dbReference type="GO" id="GO:0009146">
    <property type="term" value="P:purine nucleoside triphosphate catabolic process"/>
    <property type="evidence" value="ECO:0007669"/>
    <property type="project" value="UniProtKB-UniRule"/>
</dbReference>
<gene>
    <name evidence="12" type="ORF">D5R97_03115</name>
</gene>
<evidence type="ECO:0000256" key="1">
    <source>
        <dbReference type="ARBA" id="ARBA00008023"/>
    </source>
</evidence>
<dbReference type="AlphaFoldDB" id="A0A424YGH5"/>
<dbReference type="FunFam" id="3.90.950.10:FF:000001">
    <property type="entry name" value="dITP/XTP pyrophosphatase"/>
    <property type="match status" value="1"/>
</dbReference>
<dbReference type="GO" id="GO:0009117">
    <property type="term" value="P:nucleotide metabolic process"/>
    <property type="evidence" value="ECO:0007669"/>
    <property type="project" value="UniProtKB-KW"/>
</dbReference>
<organism evidence="12 13">
    <name type="scientific">Candidatus Syntrophonatronum acetioxidans</name>
    <dbReference type="NCBI Taxonomy" id="1795816"/>
    <lineage>
        <taxon>Bacteria</taxon>
        <taxon>Bacillati</taxon>
        <taxon>Bacillota</taxon>
        <taxon>Clostridia</taxon>
        <taxon>Eubacteriales</taxon>
        <taxon>Syntrophomonadaceae</taxon>
        <taxon>Candidatus Syntrophonatronum</taxon>
    </lineage>
</organism>
<feature type="binding site" evidence="10">
    <location>
        <position position="71"/>
    </location>
    <ligand>
        <name>substrate</name>
    </ligand>
</feature>
<protein>
    <recommendedName>
        <fullName evidence="10">dITP/XTP pyrophosphatase</fullName>
        <ecNumber evidence="10">3.6.1.66</ecNumber>
    </recommendedName>
    <alternativeName>
        <fullName evidence="10">Non-canonical purine NTP pyrophosphatase</fullName>
    </alternativeName>
    <alternativeName>
        <fullName evidence="10">Non-standard purine NTP pyrophosphatase</fullName>
    </alternativeName>
    <alternativeName>
        <fullName evidence="10">Nucleoside-triphosphate diphosphatase</fullName>
    </alternativeName>
    <alternativeName>
        <fullName evidence="10">Nucleoside-triphosphate pyrophosphatase</fullName>
        <shortName evidence="10">NTPase</shortName>
    </alternativeName>
</protein>
<dbReference type="InterPro" id="IPR002637">
    <property type="entry name" value="RdgB/HAM1"/>
</dbReference>
<dbReference type="GO" id="GO:0000166">
    <property type="term" value="F:nucleotide binding"/>
    <property type="evidence" value="ECO:0007669"/>
    <property type="project" value="UniProtKB-KW"/>
</dbReference>
<dbReference type="Gene3D" id="3.90.950.10">
    <property type="match status" value="1"/>
</dbReference>
<comment type="catalytic activity">
    <reaction evidence="8 10">
        <text>dITP + H2O = dIMP + diphosphate + H(+)</text>
        <dbReference type="Rhea" id="RHEA:28342"/>
        <dbReference type="ChEBI" id="CHEBI:15377"/>
        <dbReference type="ChEBI" id="CHEBI:15378"/>
        <dbReference type="ChEBI" id="CHEBI:33019"/>
        <dbReference type="ChEBI" id="CHEBI:61194"/>
        <dbReference type="ChEBI" id="CHEBI:61382"/>
        <dbReference type="EC" id="3.6.1.66"/>
    </reaction>
</comment>
<evidence type="ECO:0000256" key="5">
    <source>
        <dbReference type="ARBA" id="ARBA00022801"/>
    </source>
</evidence>
<keyword evidence="3 10" id="KW-0479">Metal-binding</keyword>
<keyword evidence="5 10" id="KW-0378">Hydrolase</keyword>
<evidence type="ECO:0000256" key="8">
    <source>
        <dbReference type="ARBA" id="ARBA00051875"/>
    </source>
</evidence>
<evidence type="ECO:0000256" key="6">
    <source>
        <dbReference type="ARBA" id="ARBA00022842"/>
    </source>
</evidence>
<keyword evidence="4 10" id="KW-0547">Nucleotide-binding</keyword>
<comment type="caution">
    <text evidence="10">Lacks conserved residue(s) required for the propagation of feature annotation.</text>
</comment>
<dbReference type="HAMAP" id="MF_01405">
    <property type="entry name" value="Non_canon_purine_NTPase"/>
    <property type="match status" value="1"/>
</dbReference>
<dbReference type="Proteomes" id="UP000285138">
    <property type="component" value="Unassembled WGS sequence"/>
</dbReference>
<evidence type="ECO:0000313" key="12">
    <source>
        <dbReference type="EMBL" id="RQD77111.1"/>
    </source>
</evidence>
<keyword evidence="6 10" id="KW-0460">Magnesium</keyword>
<feature type="binding site" evidence="10">
    <location>
        <position position="70"/>
    </location>
    <ligand>
        <name>Mg(2+)</name>
        <dbReference type="ChEBI" id="CHEBI:18420"/>
    </ligand>
</feature>
<dbReference type="PANTHER" id="PTHR11067:SF9">
    <property type="entry name" value="INOSINE TRIPHOSPHATE PYROPHOSPHATASE"/>
    <property type="match status" value="1"/>
</dbReference>
<sequence length="199" mass="21968">MVTLVIATHNKGKVKEFREMLEDCPVEVKSLLDYPQCPEVVEDGNSFEENAIKKAETIKEYTGEMVLADDSGLEVDYLEGKPGIYSARFAGEGAGDEENNNKLLNLLQGVPPEDRGAQFTCVIAISSPERETVTVKGICRGIITDAPRGEMGFGYDPLFLVPAYGKTFSELEPEIKNRISHRGKAMEKAARILREILQA</sequence>
<feature type="binding site" evidence="10">
    <location>
        <position position="176"/>
    </location>
    <ligand>
        <name>substrate</name>
    </ligand>
</feature>
<dbReference type="Pfam" id="PF01725">
    <property type="entry name" value="Ham1p_like"/>
    <property type="match status" value="1"/>
</dbReference>
<dbReference type="SUPFAM" id="SSF52972">
    <property type="entry name" value="ITPase-like"/>
    <property type="match status" value="1"/>
</dbReference>
<evidence type="ECO:0000313" key="13">
    <source>
        <dbReference type="Proteomes" id="UP000285138"/>
    </source>
</evidence>
<comment type="similarity">
    <text evidence="1 10 11">Belongs to the HAM1 NTPase family.</text>
</comment>
<accession>A0A424YGH5</accession>
<evidence type="ECO:0000256" key="10">
    <source>
        <dbReference type="HAMAP-Rule" id="MF_01405"/>
    </source>
</evidence>
<dbReference type="GO" id="GO:0017111">
    <property type="term" value="F:ribonucleoside triphosphate phosphatase activity"/>
    <property type="evidence" value="ECO:0007669"/>
    <property type="project" value="InterPro"/>
</dbReference>
<dbReference type="EC" id="3.6.1.66" evidence="10"/>
<dbReference type="GO" id="GO:0036220">
    <property type="term" value="F:ITP diphosphatase activity"/>
    <property type="evidence" value="ECO:0007669"/>
    <property type="project" value="UniProtKB-UniRule"/>
</dbReference>